<name>A0ABN3GD26_9ACTN</name>
<dbReference type="EMBL" id="BAAASX010000010">
    <property type="protein sequence ID" value="GAA2348715.1"/>
    <property type="molecule type" value="Genomic_DNA"/>
</dbReference>
<gene>
    <name evidence="1" type="ORF">GCM10010403_48350</name>
</gene>
<comment type="caution">
    <text evidence="1">The sequence shown here is derived from an EMBL/GenBank/DDBJ whole genome shotgun (WGS) entry which is preliminary data.</text>
</comment>
<keyword evidence="2" id="KW-1185">Reference proteome</keyword>
<dbReference type="Proteomes" id="UP001501584">
    <property type="component" value="Unassembled WGS sequence"/>
</dbReference>
<reference evidence="1 2" key="1">
    <citation type="journal article" date="2019" name="Int. J. Syst. Evol. Microbiol.">
        <title>The Global Catalogue of Microorganisms (GCM) 10K type strain sequencing project: providing services to taxonomists for standard genome sequencing and annotation.</title>
        <authorList>
            <consortium name="The Broad Institute Genomics Platform"/>
            <consortium name="The Broad Institute Genome Sequencing Center for Infectious Disease"/>
            <person name="Wu L."/>
            <person name="Ma J."/>
        </authorList>
    </citation>
    <scope>NUCLEOTIDE SEQUENCE [LARGE SCALE GENOMIC DNA]</scope>
    <source>
        <strain evidence="1 2">JCM 6238</strain>
    </source>
</reference>
<protein>
    <submittedName>
        <fullName evidence="1">Uncharacterized protein</fullName>
    </submittedName>
</protein>
<evidence type="ECO:0000313" key="2">
    <source>
        <dbReference type="Proteomes" id="UP001501584"/>
    </source>
</evidence>
<evidence type="ECO:0000313" key="1">
    <source>
        <dbReference type="EMBL" id="GAA2348715.1"/>
    </source>
</evidence>
<accession>A0ABN3GD26</accession>
<organism evidence="1 2">
    <name type="scientific">Glycomyces rutgersensis</name>
    <dbReference type="NCBI Taxonomy" id="58115"/>
    <lineage>
        <taxon>Bacteria</taxon>
        <taxon>Bacillati</taxon>
        <taxon>Actinomycetota</taxon>
        <taxon>Actinomycetes</taxon>
        <taxon>Glycomycetales</taxon>
        <taxon>Glycomycetaceae</taxon>
        <taxon>Glycomyces</taxon>
    </lineage>
</organism>
<proteinExistence type="predicted"/>
<sequence length="114" mass="11455">MVVREGFEGAAEAEDGGGARFGAAEAVLEGLAGPESGGDVREVGAQAGGEVEADLLEEDVEVALDGIAVVGVGRGVGHGRPSVGTSNSTRILALTSSQASRAWRRYFRPGSVSA</sequence>